<proteinExistence type="predicted"/>
<evidence type="ECO:0000313" key="2">
    <source>
        <dbReference type="EMBL" id="SHO45177.1"/>
    </source>
</evidence>
<dbReference type="Gene3D" id="2.60.40.420">
    <property type="entry name" value="Cupredoxins - blue copper proteins"/>
    <property type="match status" value="1"/>
</dbReference>
<dbReference type="PANTHER" id="PTHR36507:SF1">
    <property type="entry name" value="BLL1555 PROTEIN"/>
    <property type="match status" value="1"/>
</dbReference>
<protein>
    <submittedName>
        <fullName evidence="2">Uncharacterized protein</fullName>
    </submittedName>
</protein>
<dbReference type="AlphaFoldDB" id="A0A2H1EG89"/>
<organism evidence="2 3">
    <name type="scientific">Nitrosotalea sinensis</name>
    <dbReference type="NCBI Taxonomy" id="1499975"/>
    <lineage>
        <taxon>Archaea</taxon>
        <taxon>Nitrososphaerota</taxon>
        <taxon>Nitrososphaeria</taxon>
        <taxon>Nitrosotaleales</taxon>
        <taxon>Nitrosotaleaceae</taxon>
        <taxon>Nitrosotalea</taxon>
    </lineage>
</organism>
<dbReference type="SUPFAM" id="SSF49503">
    <property type="entry name" value="Cupredoxins"/>
    <property type="match status" value="1"/>
</dbReference>
<keyword evidence="1" id="KW-1133">Transmembrane helix</keyword>
<gene>
    <name evidence="2" type="ORF">NSIN_20568</name>
</gene>
<feature type="transmembrane region" description="Helical" evidence="1">
    <location>
        <begin position="275"/>
        <end position="293"/>
    </location>
</feature>
<keyword evidence="1" id="KW-0472">Membrane</keyword>
<dbReference type="PANTHER" id="PTHR36507">
    <property type="entry name" value="BLL1555 PROTEIN"/>
    <property type="match status" value="1"/>
</dbReference>
<keyword evidence="3" id="KW-1185">Reference proteome</keyword>
<accession>A0A2H1EG89</accession>
<dbReference type="InterPro" id="IPR052721">
    <property type="entry name" value="ET_Amicyanin"/>
</dbReference>
<keyword evidence="1" id="KW-0812">Transmembrane</keyword>
<dbReference type="Proteomes" id="UP000232412">
    <property type="component" value="Unassembled WGS sequence"/>
</dbReference>
<dbReference type="InterPro" id="IPR008972">
    <property type="entry name" value="Cupredoxin"/>
</dbReference>
<dbReference type="EMBL" id="FRFC01000003">
    <property type="protein sequence ID" value="SHO45177.1"/>
    <property type="molecule type" value="Genomic_DNA"/>
</dbReference>
<dbReference type="PROSITE" id="PS51257">
    <property type="entry name" value="PROKAR_LIPOPROTEIN"/>
    <property type="match status" value="1"/>
</dbReference>
<dbReference type="InterPro" id="IPR013783">
    <property type="entry name" value="Ig-like_fold"/>
</dbReference>
<dbReference type="Gene3D" id="2.60.40.10">
    <property type="entry name" value="Immunoglobulins"/>
    <property type="match status" value="1"/>
</dbReference>
<evidence type="ECO:0000313" key="3">
    <source>
        <dbReference type="Proteomes" id="UP000232412"/>
    </source>
</evidence>
<name>A0A2H1EG89_9ARCH</name>
<evidence type="ECO:0000256" key="1">
    <source>
        <dbReference type="SAM" id="Phobius"/>
    </source>
</evidence>
<sequence length="299" mass="32857">MVGYLKSIITVSILALVVSCLVWIPSAQGYNAQVTIVNGTSSHCKPDLSCYEPFQVNISVGDTVTWTNNDNRTHTVTTGTTNYGPQGVFDSGSIPPGKSFTQFFGSVGKYSYYDKTDMWPSGLVSVSTGFSHAELSWIQNSLKIEKQNYTSNGLVITKLIQNTGNADAKSIIFTLKIKNQTSLLYNNLAKLDVPTGQSVPVQFVWSNPTTGQYQLFFEANSANSIGDMNANDDRSLDIISIPSNPVLNQQPLTHANFTIMNNPNNNANVPEFGPVSYMVLMISIMSTVLVFRYQKRLFS</sequence>
<reference evidence="3" key="1">
    <citation type="submission" date="2016-12" db="EMBL/GenBank/DDBJ databases">
        <authorList>
            <person name="Herbold C."/>
        </authorList>
    </citation>
    <scope>NUCLEOTIDE SEQUENCE [LARGE SCALE GENOMIC DNA]</scope>
</reference>